<dbReference type="PROSITE" id="PS00687">
    <property type="entry name" value="ALDEHYDE_DEHYDR_GLU"/>
    <property type="match status" value="1"/>
</dbReference>
<dbReference type="AlphaFoldDB" id="A0A1X7L5H9"/>
<evidence type="ECO:0000256" key="3">
    <source>
        <dbReference type="PROSITE-ProRule" id="PRU10007"/>
    </source>
</evidence>
<dbReference type="Gene3D" id="3.40.309.10">
    <property type="entry name" value="Aldehyde Dehydrogenase, Chain A, domain 2"/>
    <property type="match status" value="1"/>
</dbReference>
<dbReference type="InterPro" id="IPR016163">
    <property type="entry name" value="Ald_DH_C"/>
</dbReference>
<dbReference type="InterPro" id="IPR050740">
    <property type="entry name" value="Aldehyde_DH_Superfamily"/>
</dbReference>
<dbReference type="InterPro" id="IPR029510">
    <property type="entry name" value="Ald_DH_CS_GLU"/>
</dbReference>
<sequence length="478" mass="50811">MSNTFANFIDGEWVDGPDVSVNINPSNLDDVVGEFARADAEQVERAIRAAADAFPSWSVSTPQQRFDVLDRAGSALLARKEDLGRLLAREEGKTVAEGIGEVGRAGQIFKFFAGEALRIGGEIVPSVRPGMTVEVTREPLGVIGLITPWNFPVAIPAWKIAPALAYGNCVVLKPADLVPASAWELVKIIAEAGAPRGVVNLVMGRGAVVGEALVSSPLVDAISFTGSVATGRAIAARCVESGKKIQLEMGGKNPMVVLDDADLDVAVEACINGSFFSTGQRCTASSRLIVTEGIHDRFVEAMKARMSTLKVGDALVPDTHIGPVVDAKQLQQDEDYIRIAREQGGEVFGGGRVQNAGKGYFLAPALITGTDNSMRINREEVFGPVASVVKAKDYDEALVLANDTEFGLSAGICTTSLRHATHFKRHVRAGMVMVNTATAGVDYHVPFGGRKGSSYGPREQGSYAREFYTVVKTAYVAA</sequence>
<reference evidence="7" key="1">
    <citation type="submission" date="2017-04" db="EMBL/GenBank/DDBJ databases">
        <authorList>
            <person name="Varghese N."/>
            <person name="Submissions S."/>
        </authorList>
    </citation>
    <scope>NUCLEOTIDE SEQUENCE [LARGE SCALE GENOMIC DNA]</scope>
    <source>
        <strain evidence="7">LMG 29540</strain>
    </source>
</reference>
<organism evidence="6 7">
    <name type="scientific">Paraburkholderia susongensis</name>
    <dbReference type="NCBI Taxonomy" id="1515439"/>
    <lineage>
        <taxon>Bacteria</taxon>
        <taxon>Pseudomonadati</taxon>
        <taxon>Pseudomonadota</taxon>
        <taxon>Betaproteobacteria</taxon>
        <taxon>Burkholderiales</taxon>
        <taxon>Burkholderiaceae</taxon>
        <taxon>Paraburkholderia</taxon>
    </lineage>
</organism>
<comment type="similarity">
    <text evidence="1 4">Belongs to the aldehyde dehydrogenase family.</text>
</comment>
<feature type="active site" evidence="3">
    <location>
        <position position="248"/>
    </location>
</feature>
<feature type="domain" description="Aldehyde dehydrogenase" evidence="5">
    <location>
        <begin position="21"/>
        <end position="473"/>
    </location>
</feature>
<dbReference type="RefSeq" id="WP_085484971.1">
    <property type="nucleotide sequence ID" value="NZ_FXAT01000005.1"/>
</dbReference>
<dbReference type="FunFam" id="3.40.605.10:FF:000007">
    <property type="entry name" value="NAD/NADP-dependent betaine aldehyde dehydrogenase"/>
    <property type="match status" value="1"/>
</dbReference>
<dbReference type="PROSITE" id="PS00070">
    <property type="entry name" value="ALDEHYDE_DEHYDR_CYS"/>
    <property type="match status" value="1"/>
</dbReference>
<proteinExistence type="inferred from homology"/>
<evidence type="ECO:0000256" key="4">
    <source>
        <dbReference type="RuleBase" id="RU003345"/>
    </source>
</evidence>
<dbReference type="InterPro" id="IPR015590">
    <property type="entry name" value="Aldehyde_DH_dom"/>
</dbReference>
<dbReference type="PANTHER" id="PTHR43353">
    <property type="entry name" value="SUCCINATE-SEMIALDEHYDE DEHYDROGENASE, MITOCHONDRIAL"/>
    <property type="match status" value="1"/>
</dbReference>
<evidence type="ECO:0000256" key="1">
    <source>
        <dbReference type="ARBA" id="ARBA00009986"/>
    </source>
</evidence>
<evidence type="ECO:0000313" key="6">
    <source>
        <dbReference type="EMBL" id="SMG49040.1"/>
    </source>
</evidence>
<accession>A0A1X7L5H9</accession>
<dbReference type="Proteomes" id="UP000193228">
    <property type="component" value="Unassembled WGS sequence"/>
</dbReference>
<dbReference type="CDD" id="cd07097">
    <property type="entry name" value="ALDH_KGSADH-YcbD"/>
    <property type="match status" value="1"/>
</dbReference>
<dbReference type="STRING" id="1515439.SAMN06265784_10587"/>
<dbReference type="InterPro" id="IPR016160">
    <property type="entry name" value="Ald_DH_CS_CYS"/>
</dbReference>
<evidence type="ECO:0000256" key="2">
    <source>
        <dbReference type="ARBA" id="ARBA00023002"/>
    </source>
</evidence>
<dbReference type="SUPFAM" id="SSF53720">
    <property type="entry name" value="ALDH-like"/>
    <property type="match status" value="1"/>
</dbReference>
<dbReference type="Gene3D" id="3.40.605.10">
    <property type="entry name" value="Aldehyde Dehydrogenase, Chain A, domain 1"/>
    <property type="match status" value="1"/>
</dbReference>
<evidence type="ECO:0000259" key="5">
    <source>
        <dbReference type="Pfam" id="PF00171"/>
    </source>
</evidence>
<dbReference type="EMBL" id="FXAT01000005">
    <property type="protein sequence ID" value="SMG49040.1"/>
    <property type="molecule type" value="Genomic_DNA"/>
</dbReference>
<dbReference type="PANTHER" id="PTHR43353:SF5">
    <property type="entry name" value="SUCCINATE-SEMIALDEHYDE DEHYDROGENASE, MITOCHONDRIAL"/>
    <property type="match status" value="1"/>
</dbReference>
<name>A0A1X7L5H9_9BURK</name>
<dbReference type="InterPro" id="IPR016161">
    <property type="entry name" value="Ald_DH/histidinol_DH"/>
</dbReference>
<dbReference type="InterPro" id="IPR016162">
    <property type="entry name" value="Ald_DH_N"/>
</dbReference>
<evidence type="ECO:0000313" key="7">
    <source>
        <dbReference type="Proteomes" id="UP000193228"/>
    </source>
</evidence>
<dbReference type="OrthoDB" id="6187633at2"/>
<protein>
    <submittedName>
        <fullName evidence="6">Aldehyde dehydrogenase (NAD+)</fullName>
    </submittedName>
</protein>
<dbReference type="FunFam" id="3.40.309.10:FF:000012">
    <property type="entry name" value="Betaine aldehyde dehydrogenase"/>
    <property type="match status" value="1"/>
</dbReference>
<dbReference type="GO" id="GO:0009450">
    <property type="term" value="P:gamma-aminobutyric acid catabolic process"/>
    <property type="evidence" value="ECO:0007669"/>
    <property type="project" value="TreeGrafter"/>
</dbReference>
<gene>
    <name evidence="6" type="ORF">SAMN06265784_10587</name>
</gene>
<keyword evidence="2 4" id="KW-0560">Oxidoreductase</keyword>
<dbReference type="Pfam" id="PF00171">
    <property type="entry name" value="Aldedh"/>
    <property type="match status" value="1"/>
</dbReference>
<keyword evidence="7" id="KW-1185">Reference proteome</keyword>
<dbReference type="GO" id="GO:0004777">
    <property type="term" value="F:succinate-semialdehyde dehydrogenase (NAD+) activity"/>
    <property type="evidence" value="ECO:0007669"/>
    <property type="project" value="TreeGrafter"/>
</dbReference>